<dbReference type="KEGG" id="nvi:100680492"/>
<dbReference type="GeneID" id="100680492"/>
<dbReference type="RefSeq" id="XP_031780666.1">
    <property type="nucleotide sequence ID" value="XM_031924806.2"/>
</dbReference>
<evidence type="ECO:0000313" key="2">
    <source>
        <dbReference type="EnsemblMetazoa" id="XP_031780666"/>
    </source>
</evidence>
<feature type="region of interest" description="Disordered" evidence="1">
    <location>
        <begin position="1"/>
        <end position="69"/>
    </location>
</feature>
<name>A0A7M7T7R3_NASVI</name>
<protein>
    <submittedName>
        <fullName evidence="2">Uncharacterized protein</fullName>
    </submittedName>
</protein>
<keyword evidence="3" id="KW-1185">Reference proteome</keyword>
<feature type="compositionally biased region" description="Polar residues" evidence="1">
    <location>
        <begin position="46"/>
        <end position="56"/>
    </location>
</feature>
<reference evidence="2" key="1">
    <citation type="submission" date="2021-01" db="UniProtKB">
        <authorList>
            <consortium name="EnsemblMetazoa"/>
        </authorList>
    </citation>
    <scope>IDENTIFICATION</scope>
</reference>
<dbReference type="InParanoid" id="A0A7M7T7R3"/>
<dbReference type="OMA" id="HYAGKED"/>
<accession>A0A7M7T7R3</accession>
<feature type="region of interest" description="Disordered" evidence="1">
    <location>
        <begin position="260"/>
        <end position="287"/>
    </location>
</feature>
<proteinExistence type="predicted"/>
<feature type="compositionally biased region" description="Polar residues" evidence="1">
    <location>
        <begin position="26"/>
        <end position="36"/>
    </location>
</feature>
<sequence>MDPNKMPGGSNRHYAGKEDAPPSYSEAMQGQPSPHISYTPAPSAPTLESSISTNVYPKNEPPHFPQTDTSHSLAVNYLDAQKWDNRAARMLVMNRLQMQEKFDNAKTEAEREVLWNMLLNQLLGYGYNFSVIDLINFWEFQFEIYKSIVKNLQSGASSGTEWEFFEPMNRVFAHYDVSGSADAVPSSSTSILSNTPIPVIVPIPMPLPATGPNQFLGYSEVPQSITQSNSEVPSAPLLAASTDQTTYSMSPAANAANQIPQMNPSLSADSLSSTNLNKEDQQPITTQPESSFIPKFIEENDAEPVVTTQPTFMQTMPPETTTPNNRRNNDGCCSGDPDCYPIFCFSCHDDYHYHHSYTNDSCCDEGGCCDCSGGGGCCDGGGGCCDGTDDTGCCDGADGDGCGDLDCGGCDGC</sequence>
<dbReference type="EnsemblMetazoa" id="XM_031924806">
    <property type="protein sequence ID" value="XP_031780666"/>
    <property type="gene ID" value="LOC100680492"/>
</dbReference>
<dbReference type="OrthoDB" id="7701662at2759"/>
<organism evidence="2 3">
    <name type="scientific">Nasonia vitripennis</name>
    <name type="common">Parasitic wasp</name>
    <dbReference type="NCBI Taxonomy" id="7425"/>
    <lineage>
        <taxon>Eukaryota</taxon>
        <taxon>Metazoa</taxon>
        <taxon>Ecdysozoa</taxon>
        <taxon>Arthropoda</taxon>
        <taxon>Hexapoda</taxon>
        <taxon>Insecta</taxon>
        <taxon>Pterygota</taxon>
        <taxon>Neoptera</taxon>
        <taxon>Endopterygota</taxon>
        <taxon>Hymenoptera</taxon>
        <taxon>Apocrita</taxon>
        <taxon>Proctotrupomorpha</taxon>
        <taxon>Chalcidoidea</taxon>
        <taxon>Pteromalidae</taxon>
        <taxon>Pteromalinae</taxon>
        <taxon>Nasonia</taxon>
    </lineage>
</organism>
<evidence type="ECO:0000313" key="3">
    <source>
        <dbReference type="Proteomes" id="UP000002358"/>
    </source>
</evidence>
<dbReference type="AlphaFoldDB" id="A0A7M7T7R3"/>
<evidence type="ECO:0000256" key="1">
    <source>
        <dbReference type="SAM" id="MobiDB-lite"/>
    </source>
</evidence>
<dbReference type="Proteomes" id="UP000002358">
    <property type="component" value="Chromosome 1"/>
</dbReference>